<feature type="compositionally biased region" description="Polar residues" evidence="1">
    <location>
        <begin position="8"/>
        <end position="20"/>
    </location>
</feature>
<organism evidence="2 3">
    <name type="scientific">Apodospora peruviana</name>
    <dbReference type="NCBI Taxonomy" id="516989"/>
    <lineage>
        <taxon>Eukaryota</taxon>
        <taxon>Fungi</taxon>
        <taxon>Dikarya</taxon>
        <taxon>Ascomycota</taxon>
        <taxon>Pezizomycotina</taxon>
        <taxon>Sordariomycetes</taxon>
        <taxon>Sordariomycetidae</taxon>
        <taxon>Sordariales</taxon>
        <taxon>Lasiosphaeriaceae</taxon>
        <taxon>Apodospora</taxon>
    </lineage>
</organism>
<dbReference type="Proteomes" id="UP001283341">
    <property type="component" value="Unassembled WGS sequence"/>
</dbReference>
<gene>
    <name evidence="2" type="ORF">B0H66DRAFT_637284</name>
</gene>
<protein>
    <submittedName>
        <fullName evidence="2">Uncharacterized protein</fullName>
    </submittedName>
</protein>
<feature type="compositionally biased region" description="Low complexity" evidence="1">
    <location>
        <begin position="141"/>
        <end position="156"/>
    </location>
</feature>
<feature type="region of interest" description="Disordered" evidence="1">
    <location>
        <begin position="56"/>
        <end position="168"/>
    </location>
</feature>
<feature type="compositionally biased region" description="Polar residues" evidence="1">
    <location>
        <begin position="84"/>
        <end position="96"/>
    </location>
</feature>
<reference evidence="2" key="2">
    <citation type="submission" date="2023-06" db="EMBL/GenBank/DDBJ databases">
        <authorList>
            <consortium name="Lawrence Berkeley National Laboratory"/>
            <person name="Haridas S."/>
            <person name="Hensen N."/>
            <person name="Bonometti L."/>
            <person name="Westerberg I."/>
            <person name="Brannstrom I.O."/>
            <person name="Guillou S."/>
            <person name="Cros-Aarteil S."/>
            <person name="Calhoun S."/>
            <person name="Kuo A."/>
            <person name="Mondo S."/>
            <person name="Pangilinan J."/>
            <person name="Riley R."/>
            <person name="Labutti K."/>
            <person name="Andreopoulos B."/>
            <person name="Lipzen A."/>
            <person name="Chen C."/>
            <person name="Yanf M."/>
            <person name="Daum C."/>
            <person name="Ng V."/>
            <person name="Clum A."/>
            <person name="Steindorff A."/>
            <person name="Ohm R."/>
            <person name="Martin F."/>
            <person name="Silar P."/>
            <person name="Natvig D."/>
            <person name="Lalanne C."/>
            <person name="Gautier V."/>
            <person name="Ament-Velasquez S.L."/>
            <person name="Kruys A."/>
            <person name="Hutchinson M.I."/>
            <person name="Powell A.J."/>
            <person name="Barry K."/>
            <person name="Miller A.N."/>
            <person name="Grigoriev I.V."/>
            <person name="Debuchy R."/>
            <person name="Gladieux P."/>
            <person name="Thoren M.H."/>
            <person name="Johannesson H."/>
        </authorList>
    </citation>
    <scope>NUCLEOTIDE SEQUENCE</scope>
    <source>
        <strain evidence="2">CBS 118394</strain>
    </source>
</reference>
<feature type="region of interest" description="Disordered" evidence="1">
    <location>
        <begin position="1"/>
        <end position="20"/>
    </location>
</feature>
<accession>A0AAE0IKA6</accession>
<reference evidence="2" key="1">
    <citation type="journal article" date="2023" name="Mol. Phylogenet. Evol.">
        <title>Genome-scale phylogeny and comparative genomics of the fungal order Sordariales.</title>
        <authorList>
            <person name="Hensen N."/>
            <person name="Bonometti L."/>
            <person name="Westerberg I."/>
            <person name="Brannstrom I.O."/>
            <person name="Guillou S."/>
            <person name="Cros-Aarteil S."/>
            <person name="Calhoun S."/>
            <person name="Haridas S."/>
            <person name="Kuo A."/>
            <person name="Mondo S."/>
            <person name="Pangilinan J."/>
            <person name="Riley R."/>
            <person name="LaButti K."/>
            <person name="Andreopoulos B."/>
            <person name="Lipzen A."/>
            <person name="Chen C."/>
            <person name="Yan M."/>
            <person name="Daum C."/>
            <person name="Ng V."/>
            <person name="Clum A."/>
            <person name="Steindorff A."/>
            <person name="Ohm R.A."/>
            <person name="Martin F."/>
            <person name="Silar P."/>
            <person name="Natvig D.O."/>
            <person name="Lalanne C."/>
            <person name="Gautier V."/>
            <person name="Ament-Velasquez S.L."/>
            <person name="Kruys A."/>
            <person name="Hutchinson M.I."/>
            <person name="Powell A.J."/>
            <person name="Barry K."/>
            <person name="Miller A.N."/>
            <person name="Grigoriev I.V."/>
            <person name="Debuchy R."/>
            <person name="Gladieux P."/>
            <person name="Hiltunen Thoren M."/>
            <person name="Johannesson H."/>
        </authorList>
    </citation>
    <scope>NUCLEOTIDE SEQUENCE</scope>
    <source>
        <strain evidence="2">CBS 118394</strain>
    </source>
</reference>
<evidence type="ECO:0000256" key="1">
    <source>
        <dbReference type="SAM" id="MobiDB-lite"/>
    </source>
</evidence>
<comment type="caution">
    <text evidence="2">The sequence shown here is derived from an EMBL/GenBank/DDBJ whole genome shotgun (WGS) entry which is preliminary data.</text>
</comment>
<dbReference type="EMBL" id="JAUEDM010000002">
    <property type="protein sequence ID" value="KAK3325926.1"/>
    <property type="molecule type" value="Genomic_DNA"/>
</dbReference>
<evidence type="ECO:0000313" key="2">
    <source>
        <dbReference type="EMBL" id="KAK3325926.1"/>
    </source>
</evidence>
<name>A0AAE0IKA6_9PEZI</name>
<feature type="compositionally biased region" description="Polar residues" evidence="1">
    <location>
        <begin position="125"/>
        <end position="140"/>
    </location>
</feature>
<keyword evidence="3" id="KW-1185">Reference proteome</keyword>
<sequence length="317" mass="34261">MTRDERFLNTQRHVSQPNRAMTQYWRQITTAIAASSAPGAEATDQPLPIQVLRRDDAGSQGSTNTLTGADAAPGAVSATDEPKSASQASRKLSRPSQLAAPAIPTGPRADRHGWTTVPNKDQHRPTTNVNRKLWNPGNNRATVARASPAAPDAAIPGSNKRNDWSRGAGQATGLYQIPHVYDPDSFDRGMRNYWQEPTRRPPIPNSATFVNMLEARERPIPGRVATGPHGINNNTQRPDCPKEAADGTMTPPTGPKNTIKLELRGGARRIPNPGIAGATTVMVASPENNDTARLGSQCSSDKFEMIGNWLEKLETDD</sequence>
<proteinExistence type="predicted"/>
<dbReference type="AlphaFoldDB" id="A0AAE0IKA6"/>
<evidence type="ECO:0000313" key="3">
    <source>
        <dbReference type="Proteomes" id="UP001283341"/>
    </source>
</evidence>